<organism evidence="1 2">
    <name type="scientific">Salicibibacter halophilus</name>
    <dbReference type="NCBI Taxonomy" id="2502791"/>
    <lineage>
        <taxon>Bacteria</taxon>
        <taxon>Bacillati</taxon>
        <taxon>Bacillota</taxon>
        <taxon>Bacilli</taxon>
        <taxon>Bacillales</taxon>
        <taxon>Bacillaceae</taxon>
        <taxon>Salicibibacter</taxon>
    </lineage>
</organism>
<dbReference type="EMBL" id="CP035485">
    <property type="protein sequence ID" value="QDI92118.1"/>
    <property type="molecule type" value="Genomic_DNA"/>
</dbReference>
<evidence type="ECO:0000313" key="1">
    <source>
        <dbReference type="EMBL" id="QDI92118.1"/>
    </source>
</evidence>
<dbReference type="KEGG" id="sale:EPH95_13750"/>
<keyword evidence="2" id="KW-1185">Reference proteome</keyword>
<name>A0A514LJT0_9BACI</name>
<dbReference type="AlphaFoldDB" id="A0A514LJT0"/>
<proteinExistence type="predicted"/>
<dbReference type="OrthoDB" id="2454651at2"/>
<sequence length="72" mass="8731">MSEYEEYIEERRKIDDLLQDDYWIEHVSEDLSGALVTFVDKKGKRERKKLRIGNADARKYFSVIVMKQQKKY</sequence>
<evidence type="ECO:0000313" key="2">
    <source>
        <dbReference type="Proteomes" id="UP000319756"/>
    </source>
</evidence>
<protein>
    <submittedName>
        <fullName evidence="1">Uncharacterized protein</fullName>
    </submittedName>
</protein>
<dbReference type="Proteomes" id="UP000319756">
    <property type="component" value="Chromosome"/>
</dbReference>
<dbReference type="RefSeq" id="WP_142090634.1">
    <property type="nucleotide sequence ID" value="NZ_CP035485.1"/>
</dbReference>
<reference evidence="2" key="1">
    <citation type="submission" date="2019-01" db="EMBL/GenBank/DDBJ databases">
        <title>Genomic analysis of Salicibibacter sp. NKC3-5.</title>
        <authorList>
            <person name="Oh Y.J."/>
        </authorList>
    </citation>
    <scope>NUCLEOTIDE SEQUENCE [LARGE SCALE GENOMIC DNA]</scope>
    <source>
        <strain evidence="2">NKC3-5</strain>
    </source>
</reference>
<accession>A0A514LJT0</accession>
<gene>
    <name evidence="1" type="ORF">EPH95_13750</name>
</gene>